<organism evidence="7 8">
    <name type="scientific">Amycolatopsis cihanbeyliensis</name>
    <dbReference type="NCBI Taxonomy" id="1128664"/>
    <lineage>
        <taxon>Bacteria</taxon>
        <taxon>Bacillati</taxon>
        <taxon>Actinomycetota</taxon>
        <taxon>Actinomycetes</taxon>
        <taxon>Pseudonocardiales</taxon>
        <taxon>Pseudonocardiaceae</taxon>
        <taxon>Amycolatopsis</taxon>
    </lineage>
</organism>
<keyword evidence="8" id="KW-1185">Reference proteome</keyword>
<feature type="transmembrane region" description="Helical" evidence="5">
    <location>
        <begin position="174"/>
        <end position="197"/>
    </location>
</feature>
<evidence type="ECO:0000256" key="1">
    <source>
        <dbReference type="ARBA" id="ARBA00004141"/>
    </source>
</evidence>
<keyword evidence="5" id="KW-0813">Transport</keyword>
<dbReference type="InterPro" id="IPR047817">
    <property type="entry name" value="ABC2_TM_bact-type"/>
</dbReference>
<reference evidence="7 8" key="1">
    <citation type="submission" date="2019-06" db="EMBL/GenBank/DDBJ databases">
        <title>Sequencing the genomes of 1000 actinobacteria strains.</title>
        <authorList>
            <person name="Klenk H.-P."/>
        </authorList>
    </citation>
    <scope>NUCLEOTIDE SEQUENCE [LARGE SCALE GENOMIC DNA]</scope>
    <source>
        <strain evidence="7 8">DSM 45679</strain>
    </source>
</reference>
<dbReference type="OrthoDB" id="9786643at2"/>
<feature type="transmembrane region" description="Helical" evidence="5">
    <location>
        <begin position="242"/>
        <end position="260"/>
    </location>
</feature>
<dbReference type="PROSITE" id="PS51012">
    <property type="entry name" value="ABC_TM2"/>
    <property type="match status" value="1"/>
</dbReference>
<dbReference type="AlphaFoldDB" id="A0A542DK75"/>
<dbReference type="GO" id="GO:0005886">
    <property type="term" value="C:plasma membrane"/>
    <property type="evidence" value="ECO:0007669"/>
    <property type="project" value="UniProtKB-SubCell"/>
</dbReference>
<feature type="domain" description="ABC transmembrane type-2" evidence="6">
    <location>
        <begin position="28"/>
        <end position="263"/>
    </location>
</feature>
<dbReference type="InterPro" id="IPR013525">
    <property type="entry name" value="ABC2_TM"/>
</dbReference>
<feature type="transmembrane region" description="Helical" evidence="5">
    <location>
        <begin position="29"/>
        <end position="45"/>
    </location>
</feature>
<keyword evidence="4 5" id="KW-0472">Membrane</keyword>
<dbReference type="RefSeq" id="WP_141999264.1">
    <property type="nucleotide sequence ID" value="NZ_VFML01000001.1"/>
</dbReference>
<gene>
    <name evidence="7" type="ORF">FB471_3263</name>
</gene>
<dbReference type="Pfam" id="PF01061">
    <property type="entry name" value="ABC2_membrane"/>
    <property type="match status" value="1"/>
</dbReference>
<keyword evidence="5" id="KW-1003">Cell membrane</keyword>
<evidence type="ECO:0000256" key="3">
    <source>
        <dbReference type="ARBA" id="ARBA00022989"/>
    </source>
</evidence>
<comment type="similarity">
    <text evidence="5">Belongs to the ABC-2 integral membrane protein family.</text>
</comment>
<evidence type="ECO:0000256" key="5">
    <source>
        <dbReference type="RuleBase" id="RU361157"/>
    </source>
</evidence>
<dbReference type="GO" id="GO:0140359">
    <property type="term" value="F:ABC-type transporter activity"/>
    <property type="evidence" value="ECO:0007669"/>
    <property type="project" value="InterPro"/>
</dbReference>
<feature type="transmembrane region" description="Helical" evidence="5">
    <location>
        <begin position="147"/>
        <end position="168"/>
    </location>
</feature>
<accession>A0A542DK75</accession>
<evidence type="ECO:0000256" key="4">
    <source>
        <dbReference type="ARBA" id="ARBA00023136"/>
    </source>
</evidence>
<evidence type="ECO:0000313" key="7">
    <source>
        <dbReference type="EMBL" id="TQJ03501.1"/>
    </source>
</evidence>
<sequence length="284" mass="30789">MNNTLYVMRLGVGRGWLEFVRGLRSPQDIGFYVVLSAGILTYLLFNRNEQVEGTSLSLPAVAMPSILGGLVIFGGTLSAAYALATEREDGTLLRFRAIPHGMAGFLTGHVVRTSLEAIPTLAVLVIPGLFLFDGLMYNGIAGWLSMLILLLLGLVIAIPFGTILGSLVKGPQQAGTWGLLPIMAMVAISGILYPIVLLPDWVQFIAQLFPVYWLGLGMRAAFLPDGAVVAEIGESWRHLETVGVLGVWALLGLLLAPVILRRMARRESGARVLERRERALQRVS</sequence>
<evidence type="ECO:0000259" key="6">
    <source>
        <dbReference type="PROSITE" id="PS51012"/>
    </source>
</evidence>
<name>A0A542DK75_AMYCI</name>
<feature type="transmembrane region" description="Helical" evidence="5">
    <location>
        <begin position="204"/>
        <end position="222"/>
    </location>
</feature>
<keyword evidence="3 5" id="KW-1133">Transmembrane helix</keyword>
<dbReference type="PANTHER" id="PTHR43229:SF6">
    <property type="entry name" value="ABC-TYPE MULTIDRUG TRANSPORT SYSTEM, PERMEASE COMPONENT"/>
    <property type="match status" value="1"/>
</dbReference>
<protein>
    <recommendedName>
        <fullName evidence="5">Transport permease protein</fullName>
    </recommendedName>
</protein>
<evidence type="ECO:0000313" key="8">
    <source>
        <dbReference type="Proteomes" id="UP000320876"/>
    </source>
</evidence>
<dbReference type="PANTHER" id="PTHR43229">
    <property type="entry name" value="NODULATION PROTEIN J"/>
    <property type="match status" value="1"/>
</dbReference>
<evidence type="ECO:0000256" key="2">
    <source>
        <dbReference type="ARBA" id="ARBA00022692"/>
    </source>
</evidence>
<dbReference type="EMBL" id="VFML01000001">
    <property type="protein sequence ID" value="TQJ03501.1"/>
    <property type="molecule type" value="Genomic_DNA"/>
</dbReference>
<proteinExistence type="inferred from homology"/>
<comment type="subcellular location">
    <subcellularLocation>
        <location evidence="5">Cell membrane</location>
        <topology evidence="5">Multi-pass membrane protein</topology>
    </subcellularLocation>
    <subcellularLocation>
        <location evidence="1">Membrane</location>
        <topology evidence="1">Multi-pass membrane protein</topology>
    </subcellularLocation>
</comment>
<keyword evidence="2 5" id="KW-0812">Transmembrane</keyword>
<feature type="transmembrane region" description="Helical" evidence="5">
    <location>
        <begin position="117"/>
        <end position="135"/>
    </location>
</feature>
<dbReference type="InterPro" id="IPR051784">
    <property type="entry name" value="Nod_factor_ABC_transporter"/>
</dbReference>
<comment type="caution">
    <text evidence="7">The sequence shown here is derived from an EMBL/GenBank/DDBJ whole genome shotgun (WGS) entry which is preliminary data.</text>
</comment>
<dbReference type="Proteomes" id="UP000320876">
    <property type="component" value="Unassembled WGS sequence"/>
</dbReference>